<proteinExistence type="predicted"/>
<dbReference type="Proteomes" id="UP000676336">
    <property type="component" value="Unassembled WGS sequence"/>
</dbReference>
<organism evidence="1 4">
    <name type="scientific">Rotaria magnacalcarata</name>
    <dbReference type="NCBI Taxonomy" id="392030"/>
    <lineage>
        <taxon>Eukaryota</taxon>
        <taxon>Metazoa</taxon>
        <taxon>Spiralia</taxon>
        <taxon>Gnathifera</taxon>
        <taxon>Rotifera</taxon>
        <taxon>Eurotatoria</taxon>
        <taxon>Bdelloidea</taxon>
        <taxon>Philodinida</taxon>
        <taxon>Philodinidae</taxon>
        <taxon>Rotaria</taxon>
    </lineage>
</organism>
<dbReference type="EMBL" id="CAJOBJ010128132">
    <property type="protein sequence ID" value="CAF4709163.1"/>
    <property type="molecule type" value="Genomic_DNA"/>
</dbReference>
<comment type="caution">
    <text evidence="1">The sequence shown here is derived from an EMBL/GenBank/DDBJ whole genome shotgun (WGS) entry which is preliminary data.</text>
</comment>
<name>A0A8S2W2E9_9BILA</name>
<dbReference type="EMBL" id="CAJOBH010060143">
    <property type="protein sequence ID" value="CAF4420675.1"/>
    <property type="molecule type" value="Genomic_DNA"/>
</dbReference>
<dbReference type="EMBL" id="CAJOBI010124464">
    <property type="protein sequence ID" value="CAF4694326.1"/>
    <property type="molecule type" value="Genomic_DNA"/>
</dbReference>
<dbReference type="AlphaFoldDB" id="A0A8S2W2E9"/>
<sequence length="69" mass="7861">QTSSIGNLSQQQTVVKPRHVQALQQYLPMNSISNTLSHQHAMPSTVLFTANMQPLAMNYYPQTQYLNRN</sequence>
<feature type="non-terminal residue" evidence="1">
    <location>
        <position position="69"/>
    </location>
</feature>
<accession>A0A8S2W2E9</accession>
<evidence type="ECO:0000313" key="2">
    <source>
        <dbReference type="EMBL" id="CAF4694326.1"/>
    </source>
</evidence>
<feature type="non-terminal residue" evidence="1">
    <location>
        <position position="1"/>
    </location>
</feature>
<dbReference type="Proteomes" id="UP000681967">
    <property type="component" value="Unassembled WGS sequence"/>
</dbReference>
<dbReference type="Proteomes" id="UP000681720">
    <property type="component" value="Unassembled WGS sequence"/>
</dbReference>
<evidence type="ECO:0000313" key="1">
    <source>
        <dbReference type="EMBL" id="CAF4420675.1"/>
    </source>
</evidence>
<evidence type="ECO:0000313" key="3">
    <source>
        <dbReference type="EMBL" id="CAF4709163.1"/>
    </source>
</evidence>
<gene>
    <name evidence="1" type="ORF">BYL167_LOCUS32449</name>
    <name evidence="3" type="ORF">GIL414_LOCUS43378</name>
    <name evidence="2" type="ORF">SMN809_LOCUS42796</name>
</gene>
<protein>
    <submittedName>
        <fullName evidence="1">Uncharacterized protein</fullName>
    </submittedName>
</protein>
<evidence type="ECO:0000313" key="4">
    <source>
        <dbReference type="Proteomes" id="UP000681967"/>
    </source>
</evidence>
<reference evidence="1" key="1">
    <citation type="submission" date="2021-02" db="EMBL/GenBank/DDBJ databases">
        <authorList>
            <person name="Nowell W R."/>
        </authorList>
    </citation>
    <scope>NUCLEOTIDE SEQUENCE</scope>
</reference>